<protein>
    <submittedName>
        <fullName evidence="8">Conserved uncharacterized protein</fullName>
    </submittedName>
</protein>
<feature type="active site" description="Proton acceptor" evidence="6">
    <location>
        <position position="52"/>
    </location>
</feature>
<evidence type="ECO:0000256" key="5">
    <source>
        <dbReference type="ARBA" id="ARBA00023125"/>
    </source>
</evidence>
<evidence type="ECO:0000256" key="3">
    <source>
        <dbReference type="ARBA" id="ARBA00022679"/>
    </source>
</evidence>
<dbReference type="KEGG" id="ssa:SSA_1884"/>
<keyword evidence="9" id="KW-1185">Reference proteome</keyword>
<dbReference type="GO" id="GO:0016757">
    <property type="term" value="F:glycosyltransferase activity"/>
    <property type="evidence" value="ECO:0007669"/>
    <property type="project" value="UniProtKB-UniRule"/>
</dbReference>
<evidence type="ECO:0000256" key="6">
    <source>
        <dbReference type="PROSITE-ProRule" id="PRU01362"/>
    </source>
</evidence>
<dbReference type="GO" id="GO:0016779">
    <property type="term" value="F:nucleotidyltransferase activity"/>
    <property type="evidence" value="ECO:0007669"/>
    <property type="project" value="UniProtKB-UniRule"/>
</dbReference>
<comment type="caution">
    <text evidence="6">Lacks conserved residue(s) required for the propagation of feature annotation.</text>
</comment>
<dbReference type="InterPro" id="IPR029494">
    <property type="entry name" value="DarT"/>
</dbReference>
<feature type="binding site" evidence="6">
    <location>
        <begin position="21"/>
        <end position="23"/>
    </location>
    <ligand>
        <name>NAD(+)</name>
        <dbReference type="ChEBI" id="CHEBI:57540"/>
    </ligand>
</feature>
<dbReference type="PATRIC" id="fig|388919.9.peg.1789"/>
<keyword evidence="3 6" id="KW-0808">Transferase</keyword>
<evidence type="ECO:0000313" key="9">
    <source>
        <dbReference type="Proteomes" id="UP000002148"/>
    </source>
</evidence>
<keyword evidence="5 6" id="KW-0238">DNA-binding</keyword>
<comment type="catalytic activity">
    <reaction evidence="6">
        <text>a thymidine in DNA + NAD(+) = an N-(ADP-alpha-D-ribosyl)-thymidine in DNA + nicotinamide + H(+)</text>
        <dbReference type="Rhea" id="RHEA:71651"/>
        <dbReference type="Rhea" id="RHEA-COMP:13556"/>
        <dbReference type="Rhea" id="RHEA-COMP:18051"/>
        <dbReference type="ChEBI" id="CHEBI:15378"/>
        <dbReference type="ChEBI" id="CHEBI:17154"/>
        <dbReference type="ChEBI" id="CHEBI:57540"/>
        <dbReference type="ChEBI" id="CHEBI:137386"/>
        <dbReference type="ChEBI" id="CHEBI:191199"/>
    </reaction>
</comment>
<evidence type="ECO:0000313" key="8">
    <source>
        <dbReference type="EMBL" id="ABN45265.1"/>
    </source>
</evidence>
<dbReference type="Proteomes" id="UP000002148">
    <property type="component" value="Chromosome"/>
</dbReference>
<keyword evidence="1 6" id="KW-1277">Toxin-antitoxin system</keyword>
<reference evidence="8 9" key="1">
    <citation type="journal article" date="2007" name="J. Bacteriol.">
        <title>Genome of the opportunistic pathogen Streptococcus sanguinis.</title>
        <authorList>
            <person name="Xu P."/>
            <person name="Alves J.M."/>
            <person name="Kitten T."/>
            <person name="Brown A."/>
            <person name="Chen Z."/>
            <person name="Ozaki L.S."/>
            <person name="Manque P."/>
            <person name="Ge X."/>
            <person name="Serrano M.G."/>
            <person name="Puiu D."/>
            <person name="Hendricks S."/>
            <person name="Wang Y."/>
            <person name="Chaplin M.D."/>
            <person name="Akan D."/>
            <person name="Paik S."/>
            <person name="Peterson D.L."/>
            <person name="Macrina F.L."/>
            <person name="Buck G.A."/>
        </authorList>
    </citation>
    <scope>NUCLEOTIDE SEQUENCE [LARGE SCALE GENOMIC DNA]</scope>
    <source>
        <strain evidence="8 9">SK36</strain>
    </source>
</reference>
<dbReference type="OrthoDB" id="2052979at2"/>
<keyword evidence="2 6" id="KW-0328">Glycosyltransferase</keyword>
<proteinExistence type="inferred from homology"/>
<dbReference type="RefSeq" id="WP_011837428.1">
    <property type="nucleotide sequence ID" value="NC_009009.1"/>
</dbReference>
<feature type="active site" evidence="6">
    <location>
        <position position="148"/>
    </location>
</feature>
<keyword evidence="4 6" id="KW-0548">Nucleotidyltransferase</keyword>
<evidence type="ECO:0000259" key="7">
    <source>
        <dbReference type="PROSITE" id="PS52018"/>
    </source>
</evidence>
<name>A3CQ10_STRSV</name>
<dbReference type="eggNOG" id="ENOG502Z8TZ">
    <property type="taxonomic scope" value="Bacteria"/>
</dbReference>
<organism evidence="8 9">
    <name type="scientific">Streptococcus sanguinis (strain SK36)</name>
    <dbReference type="NCBI Taxonomy" id="388919"/>
    <lineage>
        <taxon>Bacteria</taxon>
        <taxon>Bacillati</taxon>
        <taxon>Bacillota</taxon>
        <taxon>Bacilli</taxon>
        <taxon>Lactobacillales</taxon>
        <taxon>Streptococcaceae</taxon>
        <taxon>Streptococcus</taxon>
    </lineage>
</organism>
<feature type="domain" description="DarT" evidence="7">
    <location>
        <begin position="17"/>
        <end position="193"/>
    </location>
</feature>
<sequence length="219" mass="25498">MPYNNPYDLITKSRQIHRLCHFTHVSNLSNILKNGIFSSRSIPRDQWNDSDRVDGYIDYVCTSVELPNSYCLKNMVRKTQTNIEEWIIFKINPYIIDDTSLFCPLNAAKECGKYVSEGVEAYESIFLNEGRTRNPKWISSVPSNLQAEVLIKGIIPINQIKGVIFHENFVDDDIFKLVNQANIEIRQSTDLFDSEKTLKWLNCGRVPYDFPINFNDYRE</sequence>
<dbReference type="GO" id="GO:0003677">
    <property type="term" value="F:DNA binding"/>
    <property type="evidence" value="ECO:0007669"/>
    <property type="project" value="UniProtKB-UniRule"/>
</dbReference>
<accession>A3CQ10</accession>
<dbReference type="STRING" id="388919.SSA_1884"/>
<dbReference type="EMBL" id="CP000387">
    <property type="protein sequence ID" value="ABN45265.1"/>
    <property type="molecule type" value="Genomic_DNA"/>
</dbReference>
<evidence type="ECO:0000256" key="4">
    <source>
        <dbReference type="ARBA" id="ARBA00022695"/>
    </source>
</evidence>
<evidence type="ECO:0000256" key="1">
    <source>
        <dbReference type="ARBA" id="ARBA00022649"/>
    </source>
</evidence>
<feature type="binding site" evidence="6">
    <location>
        <position position="52"/>
    </location>
    <ligand>
        <name>NAD(+)</name>
        <dbReference type="ChEBI" id="CHEBI:57540"/>
    </ligand>
</feature>
<dbReference type="HOGENOM" id="CLU_088931_0_0_9"/>
<dbReference type="PROSITE" id="PS52018">
    <property type="entry name" value="DART"/>
    <property type="match status" value="1"/>
</dbReference>
<comment type="similarity">
    <text evidence="6">Belongs to the DarT ADP-ribosyltransferase family.</text>
</comment>
<dbReference type="AlphaFoldDB" id="A3CQ10"/>
<evidence type="ECO:0000256" key="2">
    <source>
        <dbReference type="ARBA" id="ARBA00022676"/>
    </source>
</evidence>
<dbReference type="Pfam" id="PF14487">
    <property type="entry name" value="DarT"/>
    <property type="match status" value="1"/>
</dbReference>
<gene>
    <name evidence="8" type="ordered locus">SSA_1884</name>
</gene>